<gene>
    <name evidence="2" type="ORF">THAOC_04667</name>
</gene>
<proteinExistence type="predicted"/>
<feature type="region of interest" description="Disordered" evidence="1">
    <location>
        <begin position="84"/>
        <end position="143"/>
    </location>
</feature>
<dbReference type="EMBL" id="AGNL01004287">
    <property type="protein sequence ID" value="EJK73693.1"/>
    <property type="molecule type" value="Genomic_DNA"/>
</dbReference>
<evidence type="ECO:0000256" key="1">
    <source>
        <dbReference type="SAM" id="MobiDB-lite"/>
    </source>
</evidence>
<feature type="compositionally biased region" description="Basic and acidic residues" evidence="1">
    <location>
        <begin position="29"/>
        <end position="38"/>
    </location>
</feature>
<sequence length="218" mass="23104">RAGEAAPVLHVRPPQPPRCHPPGPSPGARRRDEDDFRAPPRLSSRPYTPKRTGLARVDAPIRVDGAGLFLRGLESVPKRLAFAGPVANPVPGRGPAAGERQGRGGRGGQPEGLIGRRGCPGRSGAARHSRRGDAATGGTAAGRRWSGHRTLLGRVGGGLQRRAFPFAASQRPHVIIWDEMKANAEGNSHHDPGPPVYVVYQRTEAVPGVVPESPSEFL</sequence>
<organism evidence="2 3">
    <name type="scientific">Thalassiosira oceanica</name>
    <name type="common">Marine diatom</name>
    <dbReference type="NCBI Taxonomy" id="159749"/>
    <lineage>
        <taxon>Eukaryota</taxon>
        <taxon>Sar</taxon>
        <taxon>Stramenopiles</taxon>
        <taxon>Ochrophyta</taxon>
        <taxon>Bacillariophyta</taxon>
        <taxon>Coscinodiscophyceae</taxon>
        <taxon>Thalassiosirophycidae</taxon>
        <taxon>Thalassiosirales</taxon>
        <taxon>Thalassiosiraceae</taxon>
        <taxon>Thalassiosira</taxon>
    </lineage>
</organism>
<accession>K0T4S2</accession>
<reference evidence="2 3" key="1">
    <citation type="journal article" date="2012" name="Genome Biol.">
        <title>Genome and low-iron response of an oceanic diatom adapted to chronic iron limitation.</title>
        <authorList>
            <person name="Lommer M."/>
            <person name="Specht M."/>
            <person name="Roy A.S."/>
            <person name="Kraemer L."/>
            <person name="Andreson R."/>
            <person name="Gutowska M.A."/>
            <person name="Wolf J."/>
            <person name="Bergner S.V."/>
            <person name="Schilhabel M.B."/>
            <person name="Klostermeier U.C."/>
            <person name="Beiko R.G."/>
            <person name="Rosenstiel P."/>
            <person name="Hippler M."/>
            <person name="Laroche J."/>
        </authorList>
    </citation>
    <scope>NUCLEOTIDE SEQUENCE [LARGE SCALE GENOMIC DNA]</scope>
    <source>
        <strain evidence="2 3">CCMP1005</strain>
    </source>
</reference>
<feature type="non-terminal residue" evidence="2">
    <location>
        <position position="1"/>
    </location>
</feature>
<feature type="compositionally biased region" description="Pro residues" evidence="1">
    <location>
        <begin position="13"/>
        <end position="25"/>
    </location>
</feature>
<feature type="region of interest" description="Disordered" evidence="1">
    <location>
        <begin position="1"/>
        <end position="57"/>
    </location>
</feature>
<evidence type="ECO:0000313" key="3">
    <source>
        <dbReference type="Proteomes" id="UP000266841"/>
    </source>
</evidence>
<evidence type="ECO:0000313" key="2">
    <source>
        <dbReference type="EMBL" id="EJK73693.1"/>
    </source>
</evidence>
<name>K0T4S2_THAOC</name>
<dbReference type="AlphaFoldDB" id="K0T4S2"/>
<feature type="compositionally biased region" description="Low complexity" evidence="1">
    <location>
        <begin position="134"/>
        <end position="143"/>
    </location>
</feature>
<dbReference type="Proteomes" id="UP000266841">
    <property type="component" value="Unassembled WGS sequence"/>
</dbReference>
<protein>
    <submittedName>
        <fullName evidence="2">Uncharacterized protein</fullName>
    </submittedName>
</protein>
<keyword evidence="3" id="KW-1185">Reference proteome</keyword>
<comment type="caution">
    <text evidence="2">The sequence shown here is derived from an EMBL/GenBank/DDBJ whole genome shotgun (WGS) entry which is preliminary data.</text>
</comment>